<evidence type="ECO:0000313" key="4">
    <source>
        <dbReference type="EMBL" id="TVU48946.1"/>
    </source>
</evidence>
<evidence type="ECO:0000313" key="3">
    <source>
        <dbReference type="EMBL" id="TVU48940.1"/>
    </source>
</evidence>
<evidence type="ECO:0000256" key="2">
    <source>
        <dbReference type="SAM" id="SignalP"/>
    </source>
</evidence>
<dbReference type="Gramene" id="TVU48946">
    <property type="protein sequence ID" value="TVU48946"/>
    <property type="gene ID" value="EJB05_00232"/>
</dbReference>
<evidence type="ECO:0008006" key="6">
    <source>
        <dbReference type="Google" id="ProtNLM"/>
    </source>
</evidence>
<feature type="compositionally biased region" description="Acidic residues" evidence="1">
    <location>
        <begin position="32"/>
        <end position="55"/>
    </location>
</feature>
<feature type="chain" id="PRO_5036146036" description="DUF4408 domain-containing protein" evidence="2">
    <location>
        <begin position="19"/>
        <end position="90"/>
    </location>
</feature>
<dbReference type="AlphaFoldDB" id="A0A5J9WLZ3"/>
<feature type="non-terminal residue" evidence="4">
    <location>
        <position position="90"/>
    </location>
</feature>
<comment type="caution">
    <text evidence="4">The sequence shown here is derived from an EMBL/GenBank/DDBJ whole genome shotgun (WGS) entry which is preliminary data.</text>
</comment>
<protein>
    <recommendedName>
        <fullName evidence="6">DUF4408 domain-containing protein</fullName>
    </recommendedName>
</protein>
<sequence>MWWLAVVTNVVVLTIENSSVMTKRKFYKAPAVEEDVSDPSVELDDDDDDDDDDYASEGSESVSVRNTFRDLRSKSAAITNDAIFQVIKRV</sequence>
<feature type="signal peptide" evidence="2">
    <location>
        <begin position="1"/>
        <end position="18"/>
    </location>
</feature>
<keyword evidence="5" id="KW-1185">Reference proteome</keyword>
<proteinExistence type="predicted"/>
<organism evidence="4 5">
    <name type="scientific">Eragrostis curvula</name>
    <name type="common">weeping love grass</name>
    <dbReference type="NCBI Taxonomy" id="38414"/>
    <lineage>
        <taxon>Eukaryota</taxon>
        <taxon>Viridiplantae</taxon>
        <taxon>Streptophyta</taxon>
        <taxon>Embryophyta</taxon>
        <taxon>Tracheophyta</taxon>
        <taxon>Spermatophyta</taxon>
        <taxon>Magnoliopsida</taxon>
        <taxon>Liliopsida</taxon>
        <taxon>Poales</taxon>
        <taxon>Poaceae</taxon>
        <taxon>PACMAD clade</taxon>
        <taxon>Chloridoideae</taxon>
        <taxon>Eragrostideae</taxon>
        <taxon>Eragrostidinae</taxon>
        <taxon>Eragrostis</taxon>
    </lineage>
</organism>
<gene>
    <name evidence="3" type="ORF">EJB05_00226</name>
    <name evidence="4" type="ORF">EJB05_00232</name>
</gene>
<name>A0A5J9WLZ3_9POAL</name>
<dbReference type="Proteomes" id="UP000324897">
    <property type="component" value="Chromosome 6"/>
</dbReference>
<dbReference type="Gramene" id="TVU48940">
    <property type="protein sequence ID" value="TVU48940"/>
    <property type="gene ID" value="EJB05_00226"/>
</dbReference>
<dbReference type="EMBL" id="RWGY01000002">
    <property type="protein sequence ID" value="TVU48940.1"/>
    <property type="molecule type" value="Genomic_DNA"/>
</dbReference>
<evidence type="ECO:0000256" key="1">
    <source>
        <dbReference type="SAM" id="MobiDB-lite"/>
    </source>
</evidence>
<accession>A0A5J9WLZ3</accession>
<evidence type="ECO:0000313" key="5">
    <source>
        <dbReference type="Proteomes" id="UP000324897"/>
    </source>
</evidence>
<feature type="region of interest" description="Disordered" evidence="1">
    <location>
        <begin position="31"/>
        <end position="61"/>
    </location>
</feature>
<reference evidence="4 5" key="1">
    <citation type="journal article" date="2019" name="Sci. Rep.">
        <title>A high-quality genome of Eragrostis curvula grass provides insights into Poaceae evolution and supports new strategies to enhance forage quality.</title>
        <authorList>
            <person name="Carballo J."/>
            <person name="Santos B.A.C.M."/>
            <person name="Zappacosta D."/>
            <person name="Garbus I."/>
            <person name="Selva J.P."/>
            <person name="Gallo C.A."/>
            <person name="Diaz A."/>
            <person name="Albertini E."/>
            <person name="Caccamo M."/>
            <person name="Echenique V."/>
        </authorList>
    </citation>
    <scope>NUCLEOTIDE SEQUENCE [LARGE SCALE GENOMIC DNA]</scope>
    <source>
        <strain evidence="5">cv. Victoria</strain>
        <tissue evidence="4">Leaf</tissue>
    </source>
</reference>
<dbReference type="EMBL" id="RWGY01000002">
    <property type="protein sequence ID" value="TVU48946.1"/>
    <property type="molecule type" value="Genomic_DNA"/>
</dbReference>
<keyword evidence="2" id="KW-0732">Signal</keyword>